<organism evidence="1 2">
    <name type="scientific">Leptospira weilii serovar Ranarum str. ICFT</name>
    <dbReference type="NCBI Taxonomy" id="1218598"/>
    <lineage>
        <taxon>Bacteria</taxon>
        <taxon>Pseudomonadati</taxon>
        <taxon>Spirochaetota</taxon>
        <taxon>Spirochaetia</taxon>
        <taxon>Leptospirales</taxon>
        <taxon>Leptospiraceae</taxon>
        <taxon>Leptospira</taxon>
    </lineage>
</organism>
<evidence type="ECO:0000313" key="2">
    <source>
        <dbReference type="Proteomes" id="UP000012313"/>
    </source>
</evidence>
<gene>
    <name evidence="1" type="ORF">LEP1GSC060_1126</name>
</gene>
<evidence type="ECO:0000313" key="1">
    <source>
        <dbReference type="EMBL" id="EMY78851.1"/>
    </source>
</evidence>
<reference evidence="1" key="1">
    <citation type="submission" date="2013-03" db="EMBL/GenBank/DDBJ databases">
        <authorList>
            <person name="Harkins D.M."/>
            <person name="Durkin A.S."/>
            <person name="Brinkac L.M."/>
            <person name="Haft D.H."/>
            <person name="Selengut J.D."/>
            <person name="Sanka R."/>
            <person name="DePew J."/>
            <person name="Purushe J."/>
            <person name="Hartskeerl R.A."/>
            <person name="Ahmed A."/>
            <person name="van der Linden H."/>
            <person name="Goris M.G.A."/>
            <person name="Vinetz J.M."/>
            <person name="Sutton G.G."/>
            <person name="Nierman W.C."/>
            <person name="Fouts D.E."/>
        </authorList>
    </citation>
    <scope>NUCLEOTIDE SEQUENCE [LARGE SCALE GENOMIC DNA]</scope>
    <source>
        <strain evidence="1">ICFT</strain>
    </source>
</reference>
<dbReference type="AlphaFoldDB" id="N1WF26"/>
<sequence length="221" mass="26845">MAVNLCDCFEIWDRLLLLKNQNRFIEKRDMRTKSFFMILSTILTFSFCLKSQMTFETIQQGKNLEKVPLISPEEFFQLWIKNQRKLKFQTNVTSLFKNSEYVYFGKNDLLGYSWKTRFFKVSSDLLKKEFPNYESFFAEDLERYYWNHRVSKEDRDLWIDTKNQDRKKCGPEFFYSLSNQRVVLEIRWEVNPSCPKLTIFHGKNDRIRYDCRTEKISIGKE</sequence>
<name>N1WF26_9LEPT</name>
<evidence type="ECO:0008006" key="3">
    <source>
        <dbReference type="Google" id="ProtNLM"/>
    </source>
</evidence>
<dbReference type="EMBL" id="AOHC02000016">
    <property type="protein sequence ID" value="EMY78851.1"/>
    <property type="molecule type" value="Genomic_DNA"/>
</dbReference>
<comment type="caution">
    <text evidence="1">The sequence shown here is derived from an EMBL/GenBank/DDBJ whole genome shotgun (WGS) entry which is preliminary data.</text>
</comment>
<dbReference type="Proteomes" id="UP000012313">
    <property type="component" value="Unassembled WGS sequence"/>
</dbReference>
<proteinExistence type="predicted"/>
<accession>N1WF26</accession>
<keyword evidence="2" id="KW-1185">Reference proteome</keyword>
<protein>
    <recommendedName>
        <fullName evidence="3">Lipoprotein</fullName>
    </recommendedName>
</protein>